<organism evidence="1 2">
    <name type="scientific">Lentinus brumalis</name>
    <dbReference type="NCBI Taxonomy" id="2498619"/>
    <lineage>
        <taxon>Eukaryota</taxon>
        <taxon>Fungi</taxon>
        <taxon>Dikarya</taxon>
        <taxon>Basidiomycota</taxon>
        <taxon>Agaricomycotina</taxon>
        <taxon>Agaricomycetes</taxon>
        <taxon>Polyporales</taxon>
        <taxon>Polyporaceae</taxon>
        <taxon>Lentinus</taxon>
    </lineage>
</organism>
<dbReference type="OrthoDB" id="3357985at2759"/>
<dbReference type="STRING" id="139420.A0A371DNG5"/>
<dbReference type="Proteomes" id="UP000256964">
    <property type="component" value="Unassembled WGS sequence"/>
</dbReference>
<evidence type="ECO:0000313" key="1">
    <source>
        <dbReference type="EMBL" id="RDX54059.1"/>
    </source>
</evidence>
<name>A0A371DNG5_9APHY</name>
<keyword evidence="2" id="KW-1185">Reference proteome</keyword>
<evidence type="ECO:0000313" key="2">
    <source>
        <dbReference type="Proteomes" id="UP000256964"/>
    </source>
</evidence>
<sequence>AAPPFNRLLTDTILRTSDGTSVSSRSDGKLSTSGTATIIPIPELSIVLDPLLRTCYPPPHPTFSSLDALKPVLAAAHKYQMEGVQEYLTKELLEHARTAPLRAYVIAVRFDMHHAAEAAARDFLGLKVADDYVPELEDLSAGSYHRLLAYRKRCYQTLADMISSRLSWLSERQPMWQFLVCGCAREGFTVNLRDSPDVQRTVAVWFWQHYRRIGVLLAERPCRAALNDPKLNDRAVMEASACAACRLRVQDDLSTFTSYLLEEIDRRLAAVSPYSGV</sequence>
<accession>A0A371DNG5</accession>
<evidence type="ECO:0008006" key="3">
    <source>
        <dbReference type="Google" id="ProtNLM"/>
    </source>
</evidence>
<reference evidence="1 2" key="1">
    <citation type="journal article" date="2018" name="Biotechnol. Biofuels">
        <title>Integrative visual omics of the white-rot fungus Polyporus brumalis exposes the biotechnological potential of its oxidative enzymes for delignifying raw plant biomass.</title>
        <authorList>
            <person name="Miyauchi S."/>
            <person name="Rancon A."/>
            <person name="Drula E."/>
            <person name="Hage H."/>
            <person name="Chaduli D."/>
            <person name="Favel A."/>
            <person name="Grisel S."/>
            <person name="Henrissat B."/>
            <person name="Herpoel-Gimbert I."/>
            <person name="Ruiz-Duenas F.J."/>
            <person name="Chevret D."/>
            <person name="Hainaut M."/>
            <person name="Lin J."/>
            <person name="Wang M."/>
            <person name="Pangilinan J."/>
            <person name="Lipzen A."/>
            <person name="Lesage-Meessen L."/>
            <person name="Navarro D."/>
            <person name="Riley R."/>
            <person name="Grigoriev I.V."/>
            <person name="Zhou S."/>
            <person name="Raouche S."/>
            <person name="Rosso M.N."/>
        </authorList>
    </citation>
    <scope>NUCLEOTIDE SEQUENCE [LARGE SCALE GENOMIC DNA]</scope>
    <source>
        <strain evidence="1 2">BRFM 1820</strain>
    </source>
</reference>
<dbReference type="AlphaFoldDB" id="A0A371DNG5"/>
<protein>
    <recommendedName>
        <fullName evidence="3">BTB domain-containing protein</fullName>
    </recommendedName>
</protein>
<proteinExistence type="predicted"/>
<feature type="non-terminal residue" evidence="1">
    <location>
        <position position="1"/>
    </location>
</feature>
<dbReference type="EMBL" id="KZ857385">
    <property type="protein sequence ID" value="RDX54059.1"/>
    <property type="molecule type" value="Genomic_DNA"/>
</dbReference>
<gene>
    <name evidence="1" type="ORF">OH76DRAFT_1341806</name>
</gene>